<feature type="non-terminal residue" evidence="2">
    <location>
        <position position="53"/>
    </location>
</feature>
<evidence type="ECO:0000313" key="3">
    <source>
        <dbReference type="Proteomes" id="UP001381693"/>
    </source>
</evidence>
<feature type="region of interest" description="Disordered" evidence="1">
    <location>
        <begin position="11"/>
        <end position="53"/>
    </location>
</feature>
<dbReference type="Proteomes" id="UP001381693">
    <property type="component" value="Unassembled WGS sequence"/>
</dbReference>
<dbReference type="EMBL" id="JAXCGZ010017783">
    <property type="protein sequence ID" value="KAK7067731.1"/>
    <property type="molecule type" value="Genomic_DNA"/>
</dbReference>
<gene>
    <name evidence="2" type="ORF">SK128_026718</name>
</gene>
<keyword evidence="3" id="KW-1185">Reference proteome</keyword>
<accession>A0AAN8ZTA2</accession>
<name>A0AAN8ZTA2_HALRR</name>
<feature type="non-terminal residue" evidence="2">
    <location>
        <position position="1"/>
    </location>
</feature>
<sequence>SLFPLSETYKFLRSPNNPGSSSDPHVSSYMSKSVPCSCHYDRQRHPSRPSTQQ</sequence>
<comment type="caution">
    <text evidence="2">The sequence shown here is derived from an EMBL/GenBank/DDBJ whole genome shotgun (WGS) entry which is preliminary data.</text>
</comment>
<organism evidence="2 3">
    <name type="scientific">Halocaridina rubra</name>
    <name type="common">Hawaiian red shrimp</name>
    <dbReference type="NCBI Taxonomy" id="373956"/>
    <lineage>
        <taxon>Eukaryota</taxon>
        <taxon>Metazoa</taxon>
        <taxon>Ecdysozoa</taxon>
        <taxon>Arthropoda</taxon>
        <taxon>Crustacea</taxon>
        <taxon>Multicrustacea</taxon>
        <taxon>Malacostraca</taxon>
        <taxon>Eumalacostraca</taxon>
        <taxon>Eucarida</taxon>
        <taxon>Decapoda</taxon>
        <taxon>Pleocyemata</taxon>
        <taxon>Caridea</taxon>
        <taxon>Atyoidea</taxon>
        <taxon>Atyidae</taxon>
        <taxon>Halocaridina</taxon>
    </lineage>
</organism>
<protein>
    <submittedName>
        <fullName evidence="2">Uncharacterized protein</fullName>
    </submittedName>
</protein>
<evidence type="ECO:0000313" key="2">
    <source>
        <dbReference type="EMBL" id="KAK7067731.1"/>
    </source>
</evidence>
<feature type="compositionally biased region" description="Polar residues" evidence="1">
    <location>
        <begin position="14"/>
        <end position="31"/>
    </location>
</feature>
<evidence type="ECO:0000256" key="1">
    <source>
        <dbReference type="SAM" id="MobiDB-lite"/>
    </source>
</evidence>
<proteinExistence type="predicted"/>
<reference evidence="2 3" key="1">
    <citation type="submission" date="2023-11" db="EMBL/GenBank/DDBJ databases">
        <title>Halocaridina rubra genome assembly.</title>
        <authorList>
            <person name="Smith C."/>
        </authorList>
    </citation>
    <scope>NUCLEOTIDE SEQUENCE [LARGE SCALE GENOMIC DNA]</scope>
    <source>
        <strain evidence="2">EP-1</strain>
        <tissue evidence="2">Whole</tissue>
    </source>
</reference>
<dbReference type="AlphaFoldDB" id="A0AAN8ZTA2"/>